<organism evidence="1 2">
    <name type="scientific">Rothia aeria F0184</name>
    <dbReference type="NCBI Taxonomy" id="888019"/>
    <lineage>
        <taxon>Bacteria</taxon>
        <taxon>Bacillati</taxon>
        <taxon>Actinomycetota</taxon>
        <taxon>Actinomycetes</taxon>
        <taxon>Micrococcales</taxon>
        <taxon>Micrococcaceae</taxon>
        <taxon>Rothia</taxon>
    </lineage>
</organism>
<reference evidence="1 2" key="1">
    <citation type="submission" date="2013-08" db="EMBL/GenBank/DDBJ databases">
        <authorList>
            <person name="Weinstock G."/>
            <person name="Sodergren E."/>
            <person name="Wylie T."/>
            <person name="Fulton L."/>
            <person name="Fulton R."/>
            <person name="Fronick C."/>
            <person name="O'Laughlin M."/>
            <person name="Godfrey J."/>
            <person name="Miner T."/>
            <person name="Herter B."/>
            <person name="Appelbaum E."/>
            <person name="Cordes M."/>
            <person name="Lek S."/>
            <person name="Wollam A."/>
            <person name="Pepin K.H."/>
            <person name="Palsikar V.B."/>
            <person name="Mitreva M."/>
            <person name="Wilson R.K."/>
        </authorList>
    </citation>
    <scope>NUCLEOTIDE SEQUENCE [LARGE SCALE GENOMIC DNA]</scope>
    <source>
        <strain evidence="1 2">F0184</strain>
    </source>
</reference>
<name>U7V5Z4_9MICC</name>
<dbReference type="HOGENOM" id="CLU_3316363_0_0_11"/>
<sequence length="39" mass="4480">MFFPFIPGADCPSKTYFLTVPAADSHAYICIEFYFENLL</sequence>
<accession>U7V5Z4</accession>
<gene>
    <name evidence="1" type="ORF">HMPREF0742_00697</name>
</gene>
<dbReference type="Proteomes" id="UP000017174">
    <property type="component" value="Unassembled WGS sequence"/>
</dbReference>
<evidence type="ECO:0000313" key="1">
    <source>
        <dbReference type="EMBL" id="ERT66970.1"/>
    </source>
</evidence>
<evidence type="ECO:0000313" key="2">
    <source>
        <dbReference type="Proteomes" id="UP000017174"/>
    </source>
</evidence>
<dbReference type="EMBL" id="AXZG01000017">
    <property type="protein sequence ID" value="ERT66970.1"/>
    <property type="molecule type" value="Genomic_DNA"/>
</dbReference>
<proteinExistence type="predicted"/>
<dbReference type="AlphaFoldDB" id="U7V5Z4"/>
<comment type="caution">
    <text evidence="1">The sequence shown here is derived from an EMBL/GenBank/DDBJ whole genome shotgun (WGS) entry which is preliminary data.</text>
</comment>
<protein>
    <submittedName>
        <fullName evidence="1">Uncharacterized protein</fullName>
    </submittedName>
</protein>